<evidence type="ECO:0000259" key="1">
    <source>
        <dbReference type="PROSITE" id="PS51186"/>
    </source>
</evidence>
<dbReference type="PROSITE" id="PS51186">
    <property type="entry name" value="GNAT"/>
    <property type="match status" value="1"/>
</dbReference>
<name>A0AAU7GF10_9MICO</name>
<accession>A0AAU7GF10</accession>
<dbReference type="CDD" id="cd04301">
    <property type="entry name" value="NAT_SF"/>
    <property type="match status" value="1"/>
</dbReference>
<proteinExistence type="predicted"/>
<dbReference type="RefSeq" id="WP_348789930.1">
    <property type="nucleotide sequence ID" value="NZ_CP157390.1"/>
</dbReference>
<dbReference type="EC" id="2.3.1.-" evidence="3"/>
<dbReference type="InterPro" id="IPR031165">
    <property type="entry name" value="GNAT_YJDJ"/>
</dbReference>
<dbReference type="Pfam" id="PF14542">
    <property type="entry name" value="Acetyltransf_CG"/>
    <property type="match status" value="1"/>
</dbReference>
<evidence type="ECO:0000313" key="3">
    <source>
        <dbReference type="EMBL" id="XBM50020.1"/>
    </source>
</evidence>
<dbReference type="PROSITE" id="PS51729">
    <property type="entry name" value="GNAT_YJDJ"/>
    <property type="match status" value="1"/>
</dbReference>
<gene>
    <name evidence="3" type="ORF">AAME72_09150</name>
</gene>
<keyword evidence="3" id="KW-0808">Transferase</keyword>
<dbReference type="GO" id="GO:0016747">
    <property type="term" value="F:acyltransferase activity, transferring groups other than amino-acyl groups"/>
    <property type="evidence" value="ECO:0007669"/>
    <property type="project" value="InterPro"/>
</dbReference>
<dbReference type="AlphaFoldDB" id="A0AAU7GF10"/>
<feature type="domain" description="N-acetyltransferase" evidence="1">
    <location>
        <begin position="18"/>
        <end position="146"/>
    </location>
</feature>
<dbReference type="Gene3D" id="3.40.630.30">
    <property type="match status" value="1"/>
</dbReference>
<feature type="domain" description="N-acetyltransferase" evidence="2">
    <location>
        <begin position="48"/>
        <end position="135"/>
    </location>
</feature>
<dbReference type="EMBL" id="CP157390">
    <property type="protein sequence ID" value="XBM50020.1"/>
    <property type="molecule type" value="Genomic_DNA"/>
</dbReference>
<reference evidence="3" key="1">
    <citation type="submission" date="2024-05" db="EMBL/GenBank/DDBJ databases">
        <title>The Natural Products Discovery Center: Release of the First 8490 Sequenced Strains for Exploring Actinobacteria Biosynthetic Diversity.</title>
        <authorList>
            <person name="Kalkreuter E."/>
            <person name="Kautsar S.A."/>
            <person name="Yang D."/>
            <person name="Bader C.D."/>
            <person name="Teijaro C.N."/>
            <person name="Fluegel L."/>
            <person name="Davis C.M."/>
            <person name="Simpson J.R."/>
            <person name="Lauterbach L."/>
            <person name="Steele A.D."/>
            <person name="Gui C."/>
            <person name="Meng S."/>
            <person name="Li G."/>
            <person name="Viehrig K."/>
            <person name="Ye F."/>
            <person name="Su P."/>
            <person name="Kiefer A.F."/>
            <person name="Nichols A."/>
            <person name="Cepeda A.J."/>
            <person name="Yan W."/>
            <person name="Fan B."/>
            <person name="Jiang Y."/>
            <person name="Adhikari A."/>
            <person name="Zheng C.-J."/>
            <person name="Schuster L."/>
            <person name="Cowan T.M."/>
            <person name="Smanski M.J."/>
            <person name="Chevrette M.G."/>
            <person name="de Carvalho L.P.S."/>
            <person name="Shen B."/>
        </authorList>
    </citation>
    <scope>NUCLEOTIDE SEQUENCE</scope>
    <source>
        <strain evidence="3">NPDC080035</strain>
    </source>
</reference>
<organism evidence="3">
    <name type="scientific">Leifsonia sp. NPDC080035</name>
    <dbReference type="NCBI Taxonomy" id="3143936"/>
    <lineage>
        <taxon>Bacteria</taxon>
        <taxon>Bacillati</taxon>
        <taxon>Actinomycetota</taxon>
        <taxon>Actinomycetes</taxon>
        <taxon>Micrococcales</taxon>
        <taxon>Microbacteriaceae</taxon>
        <taxon>Leifsonia</taxon>
    </lineage>
</organism>
<dbReference type="SUPFAM" id="SSF55729">
    <property type="entry name" value="Acyl-CoA N-acyltransferases (Nat)"/>
    <property type="match status" value="1"/>
</dbReference>
<dbReference type="InterPro" id="IPR000182">
    <property type="entry name" value="GNAT_dom"/>
</dbReference>
<sequence>MTPTGSAFEYPDEAGYPDGVGTLTQDQTLLIQELADDERTPDFSFAVVDDEAAGAYTAIVGDTAIGGIPYSVVDDERLVLLATSVLPEFRHQGVATELIRRVLDDLRSRRKRITVMCPIVSSFIQRNPGYADLIDGEHPGVGGVRP</sequence>
<protein>
    <submittedName>
        <fullName evidence="3">GNAT family N-acetyltransferase</fullName>
        <ecNumber evidence="3">2.3.1.-</ecNumber>
    </submittedName>
</protein>
<evidence type="ECO:0000259" key="2">
    <source>
        <dbReference type="PROSITE" id="PS51729"/>
    </source>
</evidence>
<dbReference type="InterPro" id="IPR016181">
    <property type="entry name" value="Acyl_CoA_acyltransferase"/>
</dbReference>
<keyword evidence="3" id="KW-0012">Acyltransferase</keyword>